<proteinExistence type="predicted"/>
<protein>
    <submittedName>
        <fullName evidence="1">Uncharacterized protein</fullName>
    </submittedName>
</protein>
<dbReference type="Proteomes" id="UP001207408">
    <property type="component" value="Unassembled WGS sequence"/>
</dbReference>
<dbReference type="AlphaFoldDB" id="A0AAE3MEN1"/>
<evidence type="ECO:0000313" key="2">
    <source>
        <dbReference type="Proteomes" id="UP001207408"/>
    </source>
</evidence>
<sequence length="281" mass="32484">MEKSIKNTILNYFKTLEKTKGSVFDCGAEFGYIFSACSKPLSYRSVKKGLHRGAGSEDFQEYERDNKAIRSRSTFVFSRFSKILFEIAKNVTSGELGDEEQVSENIGFNLATKGGFHLHSDMEDILNGIQHGNAHNRLFKRYENLHFSDMVLARKKDVKALLETTQEAPVEIRMMADFGDAVFWHGGACAGGCYQYNDYYFSEDLIRQLNRWYRLFYIADDTKGMINWDKFHEFGIEIAHVFKSEFETWAGKPIVLHYEKCCEDPNHETNENFEIKSIITN</sequence>
<accession>A0AAE3MEN1</accession>
<name>A0AAE3MEN1_9BACT</name>
<keyword evidence="2" id="KW-1185">Reference proteome</keyword>
<comment type="caution">
    <text evidence="1">The sequence shown here is derived from an EMBL/GenBank/DDBJ whole genome shotgun (WGS) entry which is preliminary data.</text>
</comment>
<dbReference type="EMBL" id="JAPDPI010000020">
    <property type="protein sequence ID" value="MCW3806129.1"/>
    <property type="molecule type" value="Genomic_DNA"/>
</dbReference>
<reference evidence="1" key="1">
    <citation type="submission" date="2022-10" db="EMBL/GenBank/DDBJ databases">
        <authorList>
            <person name="Yu W.X."/>
        </authorList>
    </citation>
    <scope>NUCLEOTIDE SEQUENCE</scope>
    <source>
        <strain evidence="1">D04</strain>
    </source>
</reference>
<organism evidence="1 2">
    <name type="scientific">Plebeiibacterium marinum</name>
    <dbReference type="NCBI Taxonomy" id="2992111"/>
    <lineage>
        <taxon>Bacteria</taxon>
        <taxon>Pseudomonadati</taxon>
        <taxon>Bacteroidota</taxon>
        <taxon>Bacteroidia</taxon>
        <taxon>Marinilabiliales</taxon>
        <taxon>Marinilabiliaceae</taxon>
        <taxon>Plebeiibacterium</taxon>
    </lineage>
</organism>
<dbReference type="RefSeq" id="WP_301199501.1">
    <property type="nucleotide sequence ID" value="NZ_JAPDPI010000020.1"/>
</dbReference>
<gene>
    <name evidence="1" type="ORF">OM074_10875</name>
</gene>
<evidence type="ECO:0000313" key="1">
    <source>
        <dbReference type="EMBL" id="MCW3806129.1"/>
    </source>
</evidence>